<accession>A0A5N4A2V5</accession>
<keyword evidence="1" id="KW-0732">Signal</keyword>
<sequence>MAKFAVFFVAALAFQATFAFPKYFEEGKLVNYLDEIQTEVKDLTLFLRNDFPENHFAVKTVTWQFRQLAVVVDEIINKLHEEIFIHEVEGHHVFKQVTFMLREIHSSLKKMTLFTEMSDLHEVKKDFILCLETVYENIEKLVRLTYTTYPEFRFTLKYLLVDFMTTLHHIRSHFEHLMKTVEVEFTPKHLITMIHEYTRECTEMIKEFNHPMQMKVALRGYLRYVREIVYLLEKETIVGEKEFDLLMHTLTNKLREIVFPLMELTMTEEMIDMKVFRTKFVTYLFDIVGTFEQMIQYCETKHIPVEIKYFIEKMMYNYLYAVKNVCYEMRFGSKIGFFMPEYYTMNYYGKYGYGLYETMFRKHFLNYDMGMHTLFPMHKYFMGKYEKMYTPMFTKMHDFDMEYYNKYGMEMFSRKYGMNKYFKEMPFEFESKTPKELVMHMEMLVKRVVENFEYRTMNVNDESTLYYIREFLTCLDLIYNRLESVTYTDMMVREFLMNLKEMKMELEKMISMRMFHNVHEIRMYFVRSIKMVATELYRIVMVEKFETKHFDHEMLRHILAVYMNFLTKFHTKYSVYGREYMMPTTFGLNTHKEMIVRMHTLTEKIMESFKYDTVEMKHMTVLYIFNFIEIIDYVIEKMHITMMDKLVRDETVMRDIFMHLKQMRTEFEHLLTFDAMDMHKMTIRFEECLRMFTMQMEKLAMFEVEYPILVKEICKRYVMTLENFYHKISMRGMEVFPSKNFRTMEREMMPFRFNRFNKSRGHRQCDTLSKCITIIPSEGMIILGVFFVAVLTSEGVFSGTTKYDDDFSFIEVWEEIEEEIKQVTFHLRNSIEDQREYVQPVVEQCEKLATITGNVIGQLEEETIDHEMGDIIFKRVMYLFHEVYNALHRVGLLHNGFELKSGLIYNLEVTSEYMEQLVYIAKTYCPQLRAVLRTLLVDILRGVQGFPKRAGILEQNVIIYESPNRMVSQIKILTEEFIRLLNECEHIEEARMVFRGFTRYLQEIVQKLYVAAIPDIRVTDITQNLELMIKTLTELISRESSNIERFKKEIAVELGDVNEAFERLLVLLNTDGCSAGLRSFLETVIYFYYYSIKQTHFEIRTAYKIAFYGRAEFSEGDDSLGGDLFEIATPKESVIKIQRLIKEVIPIADRQQFVETLERMAAKIDAEIKTGHLLRTEIAMGALSRLLKTQASSKGDLAEVAETVAGELAKLAVIDKMQNNGFEHLLLKEICMDFLDCLRGVVVSAEALVAEIQKVVSSFNKLNDTLITDYCLREFSKVLEYVSDKIDKEVKVGHLPNTEEIMRKFSAYLKIVKSGLDGGGERYEFRDVAGMVSLELGQVIMTEKAQGGKFEDLVLKDASSVEIKQIVAQIENTQNKLHLYNSTVQVLSAIKENLIFNLQWHDGLNLRELKNIYECYKSEYEEVIGSDLGHYSPLSASTAAIEVLPHPTPGEEWRIQHELAYNTWQKLVASFDLNNKLAQKVISWQTMQELRDLPNLNTATLQLEDLRMIVNGESPKKLADELVAALRIAKRYPRIGAFLQAVDTFAHFIQTRLQHTPSHASLLAEISTTLLKVISVRTPNFDECIDATAEAVQKLAILAQGELEETPQSAHVELFMGGFSNLLVISRNLLTGSKTSHLDFTLDTLTHTIEAIFPGKTLVKQALAIEALFLKRNLLMFHHHANFSCLRDLHTFRTTQTRQLISEISAEVRRAAFAVEEENLLPLLQALAVRMQNIFRMSHEDNLQVLFLHTCSTCTGIEFIELAQKLVIDSYSSPAKGKSAMALLRRTLGEVQETCLTQLWLNEIA</sequence>
<organism evidence="2 3">
    <name type="scientific">Photinus pyralis</name>
    <name type="common">Common eastern firefly</name>
    <name type="synonym">Lampyris pyralis</name>
    <dbReference type="NCBI Taxonomy" id="7054"/>
    <lineage>
        <taxon>Eukaryota</taxon>
        <taxon>Metazoa</taxon>
        <taxon>Ecdysozoa</taxon>
        <taxon>Arthropoda</taxon>
        <taxon>Hexapoda</taxon>
        <taxon>Insecta</taxon>
        <taxon>Pterygota</taxon>
        <taxon>Neoptera</taxon>
        <taxon>Endopterygota</taxon>
        <taxon>Coleoptera</taxon>
        <taxon>Polyphaga</taxon>
        <taxon>Elateriformia</taxon>
        <taxon>Elateroidea</taxon>
        <taxon>Lampyridae</taxon>
        <taxon>Lampyrinae</taxon>
        <taxon>Photinus</taxon>
    </lineage>
</organism>
<dbReference type="InParanoid" id="A0A5N4A2V5"/>
<proteinExistence type="predicted"/>
<protein>
    <submittedName>
        <fullName evidence="2">Uncharacterized protein</fullName>
    </submittedName>
</protein>
<feature type="signal peptide" evidence="1">
    <location>
        <begin position="1"/>
        <end position="19"/>
    </location>
</feature>
<evidence type="ECO:0000313" key="3">
    <source>
        <dbReference type="Proteomes" id="UP000327044"/>
    </source>
</evidence>
<feature type="chain" id="PRO_5024381258" evidence="1">
    <location>
        <begin position="20"/>
        <end position="1805"/>
    </location>
</feature>
<evidence type="ECO:0000256" key="1">
    <source>
        <dbReference type="SAM" id="SignalP"/>
    </source>
</evidence>
<dbReference type="Proteomes" id="UP000327044">
    <property type="component" value="Unassembled WGS sequence"/>
</dbReference>
<reference evidence="2 3" key="1">
    <citation type="journal article" date="2018" name="Elife">
        <title>Firefly genomes illuminate parallel origins of bioluminescence in beetles.</title>
        <authorList>
            <person name="Fallon T.R."/>
            <person name="Lower S.E."/>
            <person name="Chang C.H."/>
            <person name="Bessho-Uehara M."/>
            <person name="Martin G.J."/>
            <person name="Bewick A.J."/>
            <person name="Behringer M."/>
            <person name="Debat H.J."/>
            <person name="Wong I."/>
            <person name="Day J.C."/>
            <person name="Suvorov A."/>
            <person name="Silva C.J."/>
            <person name="Stanger-Hall K.F."/>
            <person name="Hall D.W."/>
            <person name="Schmitz R.J."/>
            <person name="Nelson D.R."/>
            <person name="Lewis S.M."/>
            <person name="Shigenobu S."/>
            <person name="Bybee S.M."/>
            <person name="Larracuente A.M."/>
            <person name="Oba Y."/>
            <person name="Weng J.K."/>
        </authorList>
    </citation>
    <scope>NUCLEOTIDE SEQUENCE [LARGE SCALE GENOMIC DNA]</scope>
    <source>
        <strain evidence="2">1611_PpyrPB1</strain>
        <tissue evidence="2">Whole body</tissue>
    </source>
</reference>
<name>A0A5N4A2V5_PHOPY</name>
<evidence type="ECO:0000313" key="2">
    <source>
        <dbReference type="EMBL" id="KAB0791631.1"/>
    </source>
</evidence>
<gene>
    <name evidence="2" type="ORF">PPYR_03431</name>
</gene>
<comment type="caution">
    <text evidence="2">The sequence shown here is derived from an EMBL/GenBank/DDBJ whole genome shotgun (WGS) entry which is preliminary data.</text>
</comment>
<keyword evidence="3" id="KW-1185">Reference proteome</keyword>
<dbReference type="EMBL" id="VVIM01000011">
    <property type="protein sequence ID" value="KAB0791631.1"/>
    <property type="molecule type" value="Genomic_DNA"/>
</dbReference>